<protein>
    <submittedName>
        <fullName evidence="4">DUF4377 domain-containing protein</fullName>
    </submittedName>
</protein>
<evidence type="ECO:0000259" key="3">
    <source>
        <dbReference type="Pfam" id="PF14302"/>
    </source>
</evidence>
<dbReference type="EMBL" id="STFG01000011">
    <property type="protein sequence ID" value="THU00244.1"/>
    <property type="molecule type" value="Genomic_DNA"/>
</dbReference>
<feature type="chain" id="PRO_5020744394" evidence="1">
    <location>
        <begin position="22"/>
        <end position="283"/>
    </location>
</feature>
<dbReference type="InterPro" id="IPR025485">
    <property type="entry name" value="DUF4377"/>
</dbReference>
<dbReference type="AlphaFoldDB" id="A0A4S8F2B8"/>
<gene>
    <name evidence="4" type="ORF">E9531_10780</name>
</gene>
<reference evidence="4 5" key="1">
    <citation type="journal article" date="2015" name="Antonie Van Leeuwenhoek">
        <title>Lampropedia puyangensis sp. nov., isolated from symptomatic bark of Populus ? euramericana canker and emended description of Lampropedia hyalina (Ehrenberg 1832) Lee et al. 2004.</title>
        <authorList>
            <person name="Li Y."/>
            <person name="Wang T."/>
            <person name="Piao C.G."/>
            <person name="Wang L.F."/>
            <person name="Tian G.Z."/>
            <person name="Zhu T.H."/>
            <person name="Guo M.W."/>
        </authorList>
    </citation>
    <scope>NUCLEOTIDE SEQUENCE [LARGE SCALE GENOMIC DNA]</scope>
    <source>
        <strain evidence="4 5">2-bin</strain>
    </source>
</reference>
<keyword evidence="5" id="KW-1185">Reference proteome</keyword>
<dbReference type="Pfam" id="PF03724">
    <property type="entry name" value="META"/>
    <property type="match status" value="1"/>
</dbReference>
<name>A0A4S8F2B8_9BURK</name>
<proteinExistence type="predicted"/>
<keyword evidence="1" id="KW-0732">Signal</keyword>
<evidence type="ECO:0000313" key="5">
    <source>
        <dbReference type="Proteomes" id="UP000308917"/>
    </source>
</evidence>
<organism evidence="4 5">
    <name type="scientific">Lampropedia puyangensis</name>
    <dbReference type="NCBI Taxonomy" id="1330072"/>
    <lineage>
        <taxon>Bacteria</taxon>
        <taxon>Pseudomonadati</taxon>
        <taxon>Pseudomonadota</taxon>
        <taxon>Betaproteobacteria</taxon>
        <taxon>Burkholderiales</taxon>
        <taxon>Comamonadaceae</taxon>
        <taxon>Lampropedia</taxon>
    </lineage>
</organism>
<evidence type="ECO:0000313" key="4">
    <source>
        <dbReference type="EMBL" id="THU00244.1"/>
    </source>
</evidence>
<dbReference type="Proteomes" id="UP000308917">
    <property type="component" value="Unassembled WGS sequence"/>
</dbReference>
<dbReference type="InterPro" id="IPR053147">
    <property type="entry name" value="Hsp_HslJ-like"/>
</dbReference>
<comment type="caution">
    <text evidence="4">The sequence shown here is derived from an EMBL/GenBank/DDBJ whole genome shotgun (WGS) entry which is preliminary data.</text>
</comment>
<evidence type="ECO:0000259" key="2">
    <source>
        <dbReference type="Pfam" id="PF03724"/>
    </source>
</evidence>
<feature type="domain" description="DUF306" evidence="2">
    <location>
        <begin position="62"/>
        <end position="171"/>
    </location>
</feature>
<feature type="signal peptide" evidence="1">
    <location>
        <begin position="1"/>
        <end position="21"/>
    </location>
</feature>
<dbReference type="Pfam" id="PF14302">
    <property type="entry name" value="DUF4377"/>
    <property type="match status" value="1"/>
</dbReference>
<accession>A0A4S8F2B8</accession>
<feature type="domain" description="DUF4377" evidence="3">
    <location>
        <begin position="195"/>
        <end position="278"/>
    </location>
</feature>
<dbReference type="PANTHER" id="PTHR35535:SF2">
    <property type="entry name" value="DUF306 DOMAIN-CONTAINING PROTEIN"/>
    <property type="match status" value="1"/>
</dbReference>
<sequence>MQQKINLFLSVLCCGMLTACATGSGGNAPAAGDTGGRDIFAGTSQPSAQTPFDAAEVLPAFHWQLNAVSGPDQVWFDKNKAALRSPVKLTFHADTHTLSVSGLCNVVNAGYTTTGNAMTLKSGIRTMMACADTRLMDLENRLAEALVGVKTWKSAGTPQAPSLQLTFANGSQWSLEGQPTDATRYGSAAERIFLEIAPQTRSCNDGVRARQCLEVRRVEYDDNGLRKGTGPWQLFYDEIQGFSHQRGERTVLRINRYTRSNPPADASRYVYVLDMRVSTEIAR</sequence>
<dbReference type="InterPro" id="IPR038670">
    <property type="entry name" value="HslJ-like_sf"/>
</dbReference>
<evidence type="ECO:0000256" key="1">
    <source>
        <dbReference type="SAM" id="SignalP"/>
    </source>
</evidence>
<dbReference type="InterPro" id="IPR005184">
    <property type="entry name" value="DUF306_Meta_HslJ"/>
</dbReference>
<dbReference type="PANTHER" id="PTHR35535">
    <property type="entry name" value="HEAT SHOCK PROTEIN HSLJ"/>
    <property type="match status" value="1"/>
</dbReference>
<dbReference type="Gene3D" id="2.40.128.270">
    <property type="match status" value="1"/>
</dbReference>
<dbReference type="PROSITE" id="PS51257">
    <property type="entry name" value="PROKAR_LIPOPROTEIN"/>
    <property type="match status" value="1"/>
</dbReference>
<dbReference type="OrthoDB" id="7871744at2"/>
<dbReference type="RefSeq" id="WP_136573768.1">
    <property type="nucleotide sequence ID" value="NZ_STFG01000011.1"/>
</dbReference>